<comment type="caution">
    <text evidence="4">The sequence shown here is derived from an EMBL/GenBank/DDBJ whole genome shotgun (WGS) entry which is preliminary data.</text>
</comment>
<dbReference type="GO" id="GO:0006351">
    <property type="term" value="P:DNA-templated transcription"/>
    <property type="evidence" value="ECO:0007669"/>
    <property type="project" value="InterPro"/>
</dbReference>
<accession>A0AA35W6J0</accession>
<reference evidence="4" key="1">
    <citation type="submission" date="2023-03" db="EMBL/GenBank/DDBJ databases">
        <authorList>
            <person name="Steffen K."/>
            <person name="Cardenas P."/>
        </authorList>
    </citation>
    <scope>NUCLEOTIDE SEQUENCE</scope>
</reference>
<dbReference type="AlphaFoldDB" id="A0AA35W6J0"/>
<sequence length="90" mass="10298">MQNGIQRQEWHLNMIQIMHCDTQPTPSQKTAQAPYDYRGQPSKFFFNVESSGALKPENIVLSGLNVLKQKLSDLQVQHQQEMAQEALSIQ</sequence>
<organism evidence="4 5">
    <name type="scientific">Geodia barretti</name>
    <name type="common">Barrett's horny sponge</name>
    <dbReference type="NCBI Taxonomy" id="519541"/>
    <lineage>
        <taxon>Eukaryota</taxon>
        <taxon>Metazoa</taxon>
        <taxon>Porifera</taxon>
        <taxon>Demospongiae</taxon>
        <taxon>Heteroscleromorpha</taxon>
        <taxon>Tetractinellida</taxon>
        <taxon>Astrophorina</taxon>
        <taxon>Geodiidae</taxon>
        <taxon>Geodia</taxon>
    </lineage>
</organism>
<evidence type="ECO:0000313" key="5">
    <source>
        <dbReference type="Proteomes" id="UP001174909"/>
    </source>
</evidence>
<dbReference type="SUPFAM" id="SSF55257">
    <property type="entry name" value="RBP11-like subunits of RNA polymerase"/>
    <property type="match status" value="1"/>
</dbReference>
<keyword evidence="5" id="KW-1185">Reference proteome</keyword>
<keyword evidence="2" id="KW-0804">Transcription</keyword>
<evidence type="ECO:0000256" key="2">
    <source>
        <dbReference type="ARBA" id="ARBA00023163"/>
    </source>
</evidence>
<dbReference type="EMBL" id="CASHTH010001000">
    <property type="protein sequence ID" value="CAI8009998.1"/>
    <property type="molecule type" value="Genomic_DNA"/>
</dbReference>
<evidence type="ECO:0000259" key="3">
    <source>
        <dbReference type="Pfam" id="PF01193"/>
    </source>
</evidence>
<dbReference type="InterPro" id="IPR011263">
    <property type="entry name" value="DNA-dir_RNA_pol_RpoA/D/Rpb3"/>
</dbReference>
<dbReference type="Pfam" id="PF01193">
    <property type="entry name" value="RNA_pol_L"/>
    <property type="match status" value="1"/>
</dbReference>
<keyword evidence="1 4" id="KW-0240">DNA-directed RNA polymerase</keyword>
<protein>
    <submittedName>
        <fullName evidence="4">DNA-directed RNA polymerase II subunit RPB3</fullName>
    </submittedName>
</protein>
<evidence type="ECO:0000256" key="1">
    <source>
        <dbReference type="ARBA" id="ARBA00022478"/>
    </source>
</evidence>
<gene>
    <name evidence="4" type="ORF">GBAR_LOCUS6649</name>
</gene>
<evidence type="ECO:0000313" key="4">
    <source>
        <dbReference type="EMBL" id="CAI8009998.1"/>
    </source>
</evidence>
<dbReference type="InterPro" id="IPR036603">
    <property type="entry name" value="RBP11-like"/>
</dbReference>
<name>A0AA35W6J0_GEOBA</name>
<dbReference type="Gene3D" id="3.30.1360.10">
    <property type="entry name" value="RNA polymerase, RBP11-like subunit"/>
    <property type="match status" value="1"/>
</dbReference>
<proteinExistence type="predicted"/>
<dbReference type="GO" id="GO:0003899">
    <property type="term" value="F:DNA-directed RNA polymerase activity"/>
    <property type="evidence" value="ECO:0007669"/>
    <property type="project" value="InterPro"/>
</dbReference>
<dbReference type="GO" id="GO:0000428">
    <property type="term" value="C:DNA-directed RNA polymerase complex"/>
    <property type="evidence" value="ECO:0007669"/>
    <property type="project" value="UniProtKB-KW"/>
</dbReference>
<feature type="domain" description="DNA-directed RNA polymerase RpoA/D/Rpb3-type" evidence="3">
    <location>
        <begin position="33"/>
        <end position="71"/>
    </location>
</feature>
<dbReference type="Proteomes" id="UP001174909">
    <property type="component" value="Unassembled WGS sequence"/>
</dbReference>
<dbReference type="GO" id="GO:0046983">
    <property type="term" value="F:protein dimerization activity"/>
    <property type="evidence" value="ECO:0007669"/>
    <property type="project" value="InterPro"/>
</dbReference>